<keyword evidence="1" id="KW-0472">Membrane</keyword>
<evidence type="ECO:0000256" key="1">
    <source>
        <dbReference type="SAM" id="Phobius"/>
    </source>
</evidence>
<gene>
    <name evidence="2" type="ORF">BUL40_04755</name>
</gene>
<accession>A0A1V6LV54</accession>
<feature type="transmembrane region" description="Helical" evidence="1">
    <location>
        <begin position="85"/>
        <end position="107"/>
    </location>
</feature>
<keyword evidence="1" id="KW-1133">Transmembrane helix</keyword>
<comment type="caution">
    <text evidence="2">The sequence shown here is derived from an EMBL/GenBank/DDBJ whole genome shotgun (WGS) entry which is preliminary data.</text>
</comment>
<dbReference type="Proteomes" id="UP000191680">
    <property type="component" value="Unassembled WGS sequence"/>
</dbReference>
<name>A0A1V6LV54_9FLAO</name>
<dbReference type="EMBL" id="MTBC01000002">
    <property type="protein sequence ID" value="OQD43917.1"/>
    <property type="molecule type" value="Genomic_DNA"/>
</dbReference>
<keyword evidence="3" id="KW-1185">Reference proteome</keyword>
<reference evidence="2 3" key="1">
    <citation type="submission" date="2016-12" db="EMBL/GenBank/DDBJ databases">
        <authorList>
            <person name="Song W.-J."/>
            <person name="Kurnit D.M."/>
        </authorList>
    </citation>
    <scope>NUCLEOTIDE SEQUENCE [LARGE SCALE GENOMIC DNA]</scope>
    <source>
        <strain evidence="2 3">HSG9</strain>
    </source>
</reference>
<protein>
    <submittedName>
        <fullName evidence="2">Uncharacterized protein</fullName>
    </submittedName>
</protein>
<proteinExistence type="predicted"/>
<dbReference type="OrthoDB" id="766141at2"/>
<dbReference type="AlphaFoldDB" id="A0A1V6LV54"/>
<organism evidence="2 3">
    <name type="scientific">Croceivirga radicis</name>
    <dbReference type="NCBI Taxonomy" id="1929488"/>
    <lineage>
        <taxon>Bacteria</taxon>
        <taxon>Pseudomonadati</taxon>
        <taxon>Bacteroidota</taxon>
        <taxon>Flavobacteriia</taxon>
        <taxon>Flavobacteriales</taxon>
        <taxon>Flavobacteriaceae</taxon>
        <taxon>Croceivirga</taxon>
    </lineage>
</organism>
<keyword evidence="1" id="KW-0812">Transmembrane</keyword>
<sequence length="252" mass="28816">MLIRLGTYSIKFKTFFAEDLGLGKEYKDIKVEFLQKVFHIWYVPIFPAEKHYRIKSKVTNDLIKETSASLRTAINLKLLKLKTPFWSYTGSFVVALPILLVFGWFLYNAGTELKRDFNKKQRTSARISDKEVLVANPAIGDVYTFKILEVEAVTNANGHVANYKANPYFAPETMDYELNFIKGDSLGFLRTPNQKFLMYGNKVLTEFSLAKNQTELAIKGYQDYKILAKPNIAGAKTKLLVGIFEIKKEPVN</sequence>
<evidence type="ECO:0000313" key="2">
    <source>
        <dbReference type="EMBL" id="OQD43917.1"/>
    </source>
</evidence>
<dbReference type="RefSeq" id="WP_080318280.1">
    <property type="nucleotide sequence ID" value="NZ_MTBC01000002.1"/>
</dbReference>
<evidence type="ECO:0000313" key="3">
    <source>
        <dbReference type="Proteomes" id="UP000191680"/>
    </source>
</evidence>